<organism evidence="7 8">
    <name type="scientific">Amniculicola lignicola CBS 123094</name>
    <dbReference type="NCBI Taxonomy" id="1392246"/>
    <lineage>
        <taxon>Eukaryota</taxon>
        <taxon>Fungi</taxon>
        <taxon>Dikarya</taxon>
        <taxon>Ascomycota</taxon>
        <taxon>Pezizomycotina</taxon>
        <taxon>Dothideomycetes</taxon>
        <taxon>Pleosporomycetidae</taxon>
        <taxon>Pleosporales</taxon>
        <taxon>Amniculicolaceae</taxon>
        <taxon>Amniculicola</taxon>
    </lineage>
</organism>
<dbReference type="AlphaFoldDB" id="A0A6A5WKD2"/>
<keyword evidence="2 6" id="KW-0812">Transmembrane</keyword>
<comment type="subcellular location">
    <subcellularLocation>
        <location evidence="1">Membrane</location>
        <topology evidence="1">Multi-pass membrane protein</topology>
    </subcellularLocation>
</comment>
<feature type="transmembrane region" description="Helical" evidence="6">
    <location>
        <begin position="346"/>
        <end position="363"/>
    </location>
</feature>
<dbReference type="EMBL" id="ML977594">
    <property type="protein sequence ID" value="KAF1999575.1"/>
    <property type="molecule type" value="Genomic_DNA"/>
</dbReference>
<feature type="transmembrane region" description="Helical" evidence="6">
    <location>
        <begin position="224"/>
        <end position="244"/>
    </location>
</feature>
<feature type="transmembrane region" description="Helical" evidence="6">
    <location>
        <begin position="551"/>
        <end position="570"/>
    </location>
</feature>
<gene>
    <name evidence="7" type="ORF">P154DRAFT_467253</name>
</gene>
<feature type="transmembrane region" description="Helical" evidence="6">
    <location>
        <begin position="96"/>
        <end position="116"/>
    </location>
</feature>
<evidence type="ECO:0000256" key="1">
    <source>
        <dbReference type="ARBA" id="ARBA00004141"/>
    </source>
</evidence>
<feature type="transmembrane region" description="Helical" evidence="6">
    <location>
        <begin position="271"/>
        <end position="292"/>
    </location>
</feature>
<feature type="transmembrane region" description="Helical" evidence="6">
    <location>
        <begin position="412"/>
        <end position="432"/>
    </location>
</feature>
<accession>A0A6A5WKD2</accession>
<dbReference type="Pfam" id="PF07690">
    <property type="entry name" value="MFS_1"/>
    <property type="match status" value="1"/>
</dbReference>
<dbReference type="PANTHER" id="PTHR23501">
    <property type="entry name" value="MAJOR FACILITATOR SUPERFAMILY"/>
    <property type="match status" value="1"/>
</dbReference>
<dbReference type="GO" id="GO:0022857">
    <property type="term" value="F:transmembrane transporter activity"/>
    <property type="evidence" value="ECO:0007669"/>
    <property type="project" value="InterPro"/>
</dbReference>
<feature type="transmembrane region" description="Helical" evidence="6">
    <location>
        <begin position="383"/>
        <end position="405"/>
    </location>
</feature>
<proteinExistence type="predicted"/>
<evidence type="ECO:0000256" key="3">
    <source>
        <dbReference type="ARBA" id="ARBA00022989"/>
    </source>
</evidence>
<feature type="region of interest" description="Disordered" evidence="5">
    <location>
        <begin position="1"/>
        <end position="41"/>
    </location>
</feature>
<keyword evidence="8" id="KW-1185">Reference proteome</keyword>
<dbReference type="Gene3D" id="1.20.1250.20">
    <property type="entry name" value="MFS general substrate transporter like domains"/>
    <property type="match status" value="2"/>
</dbReference>
<keyword evidence="4 6" id="KW-0472">Membrane</keyword>
<feature type="transmembrane region" description="Helical" evidence="6">
    <location>
        <begin position="438"/>
        <end position="461"/>
    </location>
</feature>
<dbReference type="SUPFAM" id="SSF103473">
    <property type="entry name" value="MFS general substrate transporter"/>
    <property type="match status" value="1"/>
</dbReference>
<sequence>MSSQEYPQQAPVNDKEINEKDTAVADPSSADSDIEKEPVHKQDGVSRVEAITSVFTKKALWITFVLLYLCLWSDSLMINTQYALEPYVTSAFSQHALLATTNVMSSIIGGVSKLTIAKLFDIWGRVEGFSLAIGLLVMGMLMKAACENVQTYAAAAVFYWVGHTGLQYSVDVFTADLTSLRNRGIMFGLNATPGIANIFAGPALAEEFLYKNGVVSEFGWRWAYGAFCIIIPVMASPVFASFFIHSRKAKKLGILPKRNTGRTLPQSIKHYLIEFDVLGMLLTSAAFSLVLLPLSLAGSQKDKWANGSMIAMEVVGVLCLVGFFAWEKWFAPVQYLPFKYLKDPTILGACVCHFAMYLAIYTWDIYLSSYLQVVNEVSVRDAGYILNSYSLSAFIMMPITGLVIRYYTKPKWIALIAVPLMALGTGLLVYFRHPGTNVGYITMCQILNGAAGGILSVIMPIMVMASVTHQEVAVVLALHSLFASIGSGVGVAISGAIWTQLLPGKLERYLPADLKSEALTIYGDITVQLSYEYGSPARDAIVQAYGEVQRIMVIAGAAFVPLVLLSILVWRNLDTRNLKQTKGTVF</sequence>
<dbReference type="OrthoDB" id="4078873at2759"/>
<evidence type="ECO:0000313" key="7">
    <source>
        <dbReference type="EMBL" id="KAF1999575.1"/>
    </source>
</evidence>
<feature type="compositionally biased region" description="Basic and acidic residues" evidence="5">
    <location>
        <begin position="13"/>
        <end position="23"/>
    </location>
</feature>
<feature type="transmembrane region" description="Helical" evidence="6">
    <location>
        <begin position="151"/>
        <end position="173"/>
    </location>
</feature>
<dbReference type="Proteomes" id="UP000799779">
    <property type="component" value="Unassembled WGS sequence"/>
</dbReference>
<dbReference type="InterPro" id="IPR036259">
    <property type="entry name" value="MFS_trans_sf"/>
</dbReference>
<dbReference type="GO" id="GO:0005886">
    <property type="term" value="C:plasma membrane"/>
    <property type="evidence" value="ECO:0007669"/>
    <property type="project" value="TreeGrafter"/>
</dbReference>
<evidence type="ECO:0000256" key="4">
    <source>
        <dbReference type="ARBA" id="ARBA00023136"/>
    </source>
</evidence>
<name>A0A6A5WKD2_9PLEO</name>
<evidence type="ECO:0000256" key="2">
    <source>
        <dbReference type="ARBA" id="ARBA00022692"/>
    </source>
</evidence>
<feature type="compositionally biased region" description="Polar residues" evidence="5">
    <location>
        <begin position="1"/>
        <end position="11"/>
    </location>
</feature>
<feature type="transmembrane region" description="Helical" evidence="6">
    <location>
        <begin position="185"/>
        <end position="204"/>
    </location>
</feature>
<dbReference type="InterPro" id="IPR011701">
    <property type="entry name" value="MFS"/>
</dbReference>
<keyword evidence="3 6" id="KW-1133">Transmembrane helix</keyword>
<feature type="transmembrane region" description="Helical" evidence="6">
    <location>
        <begin position="128"/>
        <end position="145"/>
    </location>
</feature>
<protein>
    <submittedName>
        <fullName evidence="7">Siderochrome-iron transporter MirB</fullName>
    </submittedName>
</protein>
<feature type="transmembrane region" description="Helical" evidence="6">
    <location>
        <begin position="304"/>
        <end position="326"/>
    </location>
</feature>
<reference evidence="7" key="1">
    <citation type="journal article" date="2020" name="Stud. Mycol.">
        <title>101 Dothideomycetes genomes: a test case for predicting lifestyles and emergence of pathogens.</title>
        <authorList>
            <person name="Haridas S."/>
            <person name="Albert R."/>
            <person name="Binder M."/>
            <person name="Bloem J."/>
            <person name="Labutti K."/>
            <person name="Salamov A."/>
            <person name="Andreopoulos B."/>
            <person name="Baker S."/>
            <person name="Barry K."/>
            <person name="Bills G."/>
            <person name="Bluhm B."/>
            <person name="Cannon C."/>
            <person name="Castanera R."/>
            <person name="Culley D."/>
            <person name="Daum C."/>
            <person name="Ezra D."/>
            <person name="Gonzalez J."/>
            <person name="Henrissat B."/>
            <person name="Kuo A."/>
            <person name="Liang C."/>
            <person name="Lipzen A."/>
            <person name="Lutzoni F."/>
            <person name="Magnuson J."/>
            <person name="Mondo S."/>
            <person name="Nolan M."/>
            <person name="Ohm R."/>
            <person name="Pangilinan J."/>
            <person name="Park H.-J."/>
            <person name="Ramirez L."/>
            <person name="Alfaro M."/>
            <person name="Sun H."/>
            <person name="Tritt A."/>
            <person name="Yoshinaga Y."/>
            <person name="Zwiers L.-H."/>
            <person name="Turgeon B."/>
            <person name="Goodwin S."/>
            <person name="Spatafora J."/>
            <person name="Crous P."/>
            <person name="Grigoriev I."/>
        </authorList>
    </citation>
    <scope>NUCLEOTIDE SEQUENCE</scope>
    <source>
        <strain evidence="7">CBS 123094</strain>
    </source>
</reference>
<evidence type="ECO:0000256" key="5">
    <source>
        <dbReference type="SAM" id="MobiDB-lite"/>
    </source>
</evidence>
<evidence type="ECO:0000256" key="6">
    <source>
        <dbReference type="SAM" id="Phobius"/>
    </source>
</evidence>
<evidence type="ECO:0000313" key="8">
    <source>
        <dbReference type="Proteomes" id="UP000799779"/>
    </source>
</evidence>
<feature type="transmembrane region" description="Helical" evidence="6">
    <location>
        <begin position="59"/>
        <end position="84"/>
    </location>
</feature>
<feature type="transmembrane region" description="Helical" evidence="6">
    <location>
        <begin position="473"/>
        <end position="498"/>
    </location>
</feature>
<dbReference type="PANTHER" id="PTHR23501:SF107">
    <property type="entry name" value="TRANSPORTER, PUTATIVE (AFU_ORTHOLOGUE AFUA_7G04730)-RELATED"/>
    <property type="match status" value="1"/>
</dbReference>